<dbReference type="Pfam" id="PF00583">
    <property type="entry name" value="Acetyltransf_1"/>
    <property type="match status" value="1"/>
</dbReference>
<protein>
    <submittedName>
        <fullName evidence="2">GNAT family N-acetyltransferase</fullName>
    </submittedName>
</protein>
<dbReference type="Gene3D" id="3.40.630.30">
    <property type="match status" value="1"/>
</dbReference>
<organism evidence="2 3">
    <name type="scientific">Hoeflea poritis</name>
    <dbReference type="NCBI Taxonomy" id="2993659"/>
    <lineage>
        <taxon>Bacteria</taxon>
        <taxon>Pseudomonadati</taxon>
        <taxon>Pseudomonadota</taxon>
        <taxon>Alphaproteobacteria</taxon>
        <taxon>Hyphomicrobiales</taxon>
        <taxon>Rhizobiaceae</taxon>
        <taxon>Hoeflea</taxon>
    </lineage>
</organism>
<keyword evidence="3" id="KW-1185">Reference proteome</keyword>
<comment type="caution">
    <text evidence="2">The sequence shown here is derived from an EMBL/GenBank/DDBJ whole genome shotgun (WGS) entry which is preliminary data.</text>
</comment>
<reference evidence="2" key="1">
    <citation type="submission" date="2022-11" db="EMBL/GenBank/DDBJ databases">
        <title>Hoeflea poritis sp. nov., isolated from scleractinian coral Porites lutea.</title>
        <authorList>
            <person name="Zhang G."/>
            <person name="Wei Q."/>
            <person name="Cai L."/>
        </authorList>
    </citation>
    <scope>NUCLEOTIDE SEQUENCE</scope>
    <source>
        <strain evidence="2">E7-10</strain>
    </source>
</reference>
<dbReference type="InterPro" id="IPR016181">
    <property type="entry name" value="Acyl_CoA_acyltransferase"/>
</dbReference>
<evidence type="ECO:0000313" key="3">
    <source>
        <dbReference type="Proteomes" id="UP001148313"/>
    </source>
</evidence>
<evidence type="ECO:0000259" key="1">
    <source>
        <dbReference type="PROSITE" id="PS51186"/>
    </source>
</evidence>
<dbReference type="PANTHER" id="PTHR43072">
    <property type="entry name" value="N-ACETYLTRANSFERASE"/>
    <property type="match status" value="1"/>
</dbReference>
<dbReference type="RefSeq" id="WP_271089150.1">
    <property type="nucleotide sequence ID" value="NZ_JAPJZH010000004.1"/>
</dbReference>
<dbReference type="Proteomes" id="UP001148313">
    <property type="component" value="Unassembled WGS sequence"/>
</dbReference>
<accession>A0ABT4VLC6</accession>
<dbReference type="CDD" id="cd04301">
    <property type="entry name" value="NAT_SF"/>
    <property type="match status" value="1"/>
</dbReference>
<name>A0ABT4VLC6_9HYPH</name>
<proteinExistence type="predicted"/>
<dbReference type="InterPro" id="IPR000182">
    <property type="entry name" value="GNAT_dom"/>
</dbReference>
<dbReference type="EMBL" id="JAPJZH010000004">
    <property type="protein sequence ID" value="MDA4845523.1"/>
    <property type="molecule type" value="Genomic_DNA"/>
</dbReference>
<dbReference type="SUPFAM" id="SSF55729">
    <property type="entry name" value="Acyl-CoA N-acyltransferases (Nat)"/>
    <property type="match status" value="1"/>
</dbReference>
<gene>
    <name evidence="2" type="ORF">OOZ53_09205</name>
</gene>
<evidence type="ECO:0000313" key="2">
    <source>
        <dbReference type="EMBL" id="MDA4845523.1"/>
    </source>
</evidence>
<sequence length="184" mass="20027">MTYALRDAVSSDLEAITGIYRESVENGVASFELTPPDLAEMTRRFQALKDQGYPYIVAEDDGELLGYAYAGAYRTRPAYRWTVEDSIYLPESARGRGIGRALLAELIGRCTALGFRQMISIIGGNHPASVALHRALGFEQVGTLQAVGFKHGGWLDTTIMQLALGEGRETDPDLSSYPGTLFSG</sequence>
<feature type="domain" description="N-acetyltransferase" evidence="1">
    <location>
        <begin position="3"/>
        <end position="165"/>
    </location>
</feature>
<dbReference type="PROSITE" id="PS51186">
    <property type="entry name" value="GNAT"/>
    <property type="match status" value="1"/>
</dbReference>
<dbReference type="PANTHER" id="PTHR43072:SF8">
    <property type="entry name" value="ACYLTRANSFERASE FABY-RELATED"/>
    <property type="match status" value="1"/>
</dbReference>